<evidence type="ECO:0000313" key="1">
    <source>
        <dbReference type="EnsemblPlants" id="OGLUM10G12600.1"/>
    </source>
</evidence>
<keyword evidence="2" id="KW-1185">Reference proteome</keyword>
<dbReference type="AlphaFoldDB" id="A0A0E0BBI4"/>
<dbReference type="EnsemblPlants" id="OGLUM10G12600.1">
    <property type="protein sequence ID" value="OGLUM10G12600.1"/>
    <property type="gene ID" value="OGLUM10G12600"/>
</dbReference>
<dbReference type="HOGENOM" id="CLU_080287_0_0_1"/>
<protein>
    <recommendedName>
        <fullName evidence="3">Protein kinase domain-containing protein</fullName>
    </recommendedName>
</protein>
<reference evidence="1" key="1">
    <citation type="submission" date="2015-04" db="UniProtKB">
        <authorList>
            <consortium name="EnsemblPlants"/>
        </authorList>
    </citation>
    <scope>IDENTIFICATION</scope>
</reference>
<evidence type="ECO:0008006" key="3">
    <source>
        <dbReference type="Google" id="ProtNLM"/>
    </source>
</evidence>
<organism evidence="1">
    <name type="scientific">Oryza glumipatula</name>
    <dbReference type="NCBI Taxonomy" id="40148"/>
    <lineage>
        <taxon>Eukaryota</taxon>
        <taxon>Viridiplantae</taxon>
        <taxon>Streptophyta</taxon>
        <taxon>Embryophyta</taxon>
        <taxon>Tracheophyta</taxon>
        <taxon>Spermatophyta</taxon>
        <taxon>Magnoliopsida</taxon>
        <taxon>Liliopsida</taxon>
        <taxon>Poales</taxon>
        <taxon>Poaceae</taxon>
        <taxon>BOP clade</taxon>
        <taxon>Oryzoideae</taxon>
        <taxon>Oryzeae</taxon>
        <taxon>Oryzinae</taxon>
        <taxon>Oryza</taxon>
    </lineage>
</organism>
<dbReference type="Gramene" id="OGLUM10G12600.1">
    <property type="protein sequence ID" value="OGLUM10G12600.1"/>
    <property type="gene ID" value="OGLUM10G12600"/>
</dbReference>
<accession>A0A0E0BBI4</accession>
<name>A0A0E0BBI4_9ORYZ</name>
<evidence type="ECO:0000313" key="2">
    <source>
        <dbReference type="Proteomes" id="UP000026961"/>
    </source>
</evidence>
<proteinExistence type="predicted"/>
<sequence>MSGRRGRRVPAGRELADHLIERINDLRLENPYPGKVEILGGYIRSYAFQYEDNASYFQGSIFFESPADDKGIATVEATFIILDEEHEEGEAGRIVGQNVYDSTAGFYGYRDSIANIYLTAYCSKVSRWVIAYERFDSYFDDVIPGCPPFYENESGSRVSQFWIDTIRQIIESLSCIHGEGVVHGRMYSPKSYVVDSNMTLKLINIGRYSRSGVSTSHGDITGFFDYLCSQSSLGVSSSQEWVGFEYLYRSEEAMNNR</sequence>
<reference evidence="1" key="2">
    <citation type="submission" date="2018-05" db="EMBL/GenBank/DDBJ databases">
        <title>OgluRS3 (Oryza glumaepatula Reference Sequence Version 3).</title>
        <authorList>
            <person name="Zhang J."/>
            <person name="Kudrna D."/>
            <person name="Lee S."/>
            <person name="Talag J."/>
            <person name="Welchert J."/>
            <person name="Wing R.A."/>
        </authorList>
    </citation>
    <scope>NUCLEOTIDE SEQUENCE [LARGE SCALE GENOMIC DNA]</scope>
</reference>
<dbReference type="Proteomes" id="UP000026961">
    <property type="component" value="Chromosome 10"/>
</dbReference>